<dbReference type="PANTHER" id="PTHR31793:SF27">
    <property type="entry name" value="NOVEL THIOESTERASE SUPERFAMILY DOMAIN AND SAPOSIN A-TYPE DOMAIN CONTAINING PROTEIN (0610012H03RIK)"/>
    <property type="match status" value="1"/>
</dbReference>
<dbReference type="GO" id="GO:0047617">
    <property type="term" value="F:fatty acyl-CoA hydrolase activity"/>
    <property type="evidence" value="ECO:0007669"/>
    <property type="project" value="TreeGrafter"/>
</dbReference>
<protein>
    <submittedName>
        <fullName evidence="3">Acyl-CoA thioesterase</fullName>
    </submittedName>
</protein>
<dbReference type="Proteomes" id="UP000693972">
    <property type="component" value="Unassembled WGS sequence"/>
</dbReference>
<evidence type="ECO:0000256" key="1">
    <source>
        <dbReference type="ARBA" id="ARBA00005953"/>
    </source>
</evidence>
<dbReference type="InterPro" id="IPR029069">
    <property type="entry name" value="HotDog_dom_sf"/>
</dbReference>
<dbReference type="Gene3D" id="3.10.129.10">
    <property type="entry name" value="Hotdog Thioesterase"/>
    <property type="match status" value="1"/>
</dbReference>
<dbReference type="SUPFAM" id="SSF54637">
    <property type="entry name" value="Thioesterase/thiol ester dehydrase-isomerase"/>
    <property type="match status" value="1"/>
</dbReference>
<gene>
    <name evidence="3" type="ORF">KUL25_03225</name>
</gene>
<dbReference type="EMBL" id="CP078073">
    <property type="protein sequence ID" value="QXL88551.1"/>
    <property type="molecule type" value="Genomic_DNA"/>
</dbReference>
<evidence type="ECO:0000313" key="3">
    <source>
        <dbReference type="EMBL" id="QXL88551.1"/>
    </source>
</evidence>
<organism evidence="3">
    <name type="scientific">Gymnodinialimonas phycosphaerae</name>
    <dbReference type="NCBI Taxonomy" id="2841589"/>
    <lineage>
        <taxon>Bacteria</taxon>
        <taxon>Pseudomonadati</taxon>
        <taxon>Pseudomonadota</taxon>
        <taxon>Alphaproteobacteria</taxon>
        <taxon>Rhodobacterales</taxon>
        <taxon>Paracoccaceae</taxon>
        <taxon>Gymnodinialimonas</taxon>
    </lineage>
</organism>
<evidence type="ECO:0000256" key="2">
    <source>
        <dbReference type="ARBA" id="ARBA00022801"/>
    </source>
</evidence>
<dbReference type="InterPro" id="IPR050563">
    <property type="entry name" value="4-hydroxybenzoyl-CoA_TE"/>
</dbReference>
<accession>A0A975YGP4</accession>
<dbReference type="CDD" id="cd00586">
    <property type="entry name" value="4HBT"/>
    <property type="match status" value="1"/>
</dbReference>
<evidence type="ECO:0000313" key="4">
    <source>
        <dbReference type="Proteomes" id="UP000693972"/>
    </source>
</evidence>
<dbReference type="Pfam" id="PF13279">
    <property type="entry name" value="4HBT_2"/>
    <property type="match status" value="1"/>
</dbReference>
<dbReference type="RefSeq" id="WP_257891619.1">
    <property type="nucleotide sequence ID" value="NZ_JAIMBW010000001.1"/>
</dbReference>
<sequence>MPDIPYHTPLPAETLRALGIPAPWTFGLADRVRFGELDAIGHVNHTAYLRWYESFRLPFLAARGVTDYGPASPKLVLKQVQCSYLAEMGMGEDYVVTGRVSHFRTTSFTMAFAVWRLGDTMDCTSEGSAIVVLLNRDAPGRYAIPDAGRAAFLSEDGAVAEG</sequence>
<proteinExistence type="inferred from homology"/>
<dbReference type="AlphaFoldDB" id="A0A975YGP4"/>
<reference evidence="3 4" key="1">
    <citation type="submission" date="2021-07" db="EMBL/GenBank/DDBJ databases">
        <title>Karlodiniumbacter phycospheric gen. nov., sp. nov., a phycosphere bacterium isolated from karlodinium veneficum.</title>
        <authorList>
            <person name="Peng Y."/>
            <person name="Jiang L."/>
            <person name="Lee J."/>
        </authorList>
    </citation>
    <scope>NUCLEOTIDE SEQUENCE</scope>
    <source>
        <strain evidence="3 4">N5</strain>
    </source>
</reference>
<keyword evidence="2" id="KW-0378">Hydrolase</keyword>
<name>A0A975YGP4_9RHOB</name>
<dbReference type="PANTHER" id="PTHR31793">
    <property type="entry name" value="4-HYDROXYBENZOYL-COA THIOESTERASE FAMILY MEMBER"/>
    <property type="match status" value="1"/>
</dbReference>
<keyword evidence="4" id="KW-1185">Reference proteome</keyword>
<comment type="similarity">
    <text evidence="1">Belongs to the 4-hydroxybenzoyl-CoA thioesterase family.</text>
</comment>
<dbReference type="EMBL" id="JAIMBW010000001">
    <property type="protein sequence ID" value="MBY4891775.1"/>
    <property type="molecule type" value="Genomic_DNA"/>
</dbReference>